<name>T0QRG3_SAPDV</name>
<evidence type="ECO:0000256" key="1">
    <source>
        <dbReference type="SAM" id="MobiDB-lite"/>
    </source>
</evidence>
<evidence type="ECO:0000313" key="3">
    <source>
        <dbReference type="Proteomes" id="UP000030762"/>
    </source>
</evidence>
<organism evidence="2 3">
    <name type="scientific">Saprolegnia diclina (strain VS20)</name>
    <dbReference type="NCBI Taxonomy" id="1156394"/>
    <lineage>
        <taxon>Eukaryota</taxon>
        <taxon>Sar</taxon>
        <taxon>Stramenopiles</taxon>
        <taxon>Oomycota</taxon>
        <taxon>Saprolegniomycetes</taxon>
        <taxon>Saprolegniales</taxon>
        <taxon>Saprolegniaceae</taxon>
        <taxon>Saprolegnia</taxon>
    </lineage>
</organism>
<dbReference type="EMBL" id="JH767135">
    <property type="protein sequence ID" value="EQC40734.1"/>
    <property type="molecule type" value="Genomic_DNA"/>
</dbReference>
<dbReference type="AlphaFoldDB" id="T0QRG3"/>
<proteinExistence type="predicted"/>
<feature type="compositionally biased region" description="Pro residues" evidence="1">
    <location>
        <begin position="158"/>
        <end position="171"/>
    </location>
</feature>
<reference evidence="2 3" key="1">
    <citation type="submission" date="2012-04" db="EMBL/GenBank/DDBJ databases">
        <title>The Genome Sequence of Saprolegnia declina VS20.</title>
        <authorList>
            <consortium name="The Broad Institute Genome Sequencing Platform"/>
            <person name="Russ C."/>
            <person name="Nusbaum C."/>
            <person name="Tyler B."/>
            <person name="van West P."/>
            <person name="Dieguez-Uribeondo J."/>
            <person name="de Bruijn I."/>
            <person name="Tripathy S."/>
            <person name="Jiang R."/>
            <person name="Young S.K."/>
            <person name="Zeng Q."/>
            <person name="Gargeya S."/>
            <person name="Fitzgerald M."/>
            <person name="Haas B."/>
            <person name="Abouelleil A."/>
            <person name="Alvarado L."/>
            <person name="Arachchi H.M."/>
            <person name="Berlin A."/>
            <person name="Chapman S.B."/>
            <person name="Goldberg J."/>
            <person name="Griggs A."/>
            <person name="Gujja S."/>
            <person name="Hansen M."/>
            <person name="Howarth C."/>
            <person name="Imamovic A."/>
            <person name="Larimer J."/>
            <person name="McCowen C."/>
            <person name="Montmayeur A."/>
            <person name="Murphy C."/>
            <person name="Neiman D."/>
            <person name="Pearson M."/>
            <person name="Priest M."/>
            <person name="Roberts A."/>
            <person name="Saif S."/>
            <person name="Shea T."/>
            <person name="Sisk P."/>
            <person name="Sykes S."/>
            <person name="Wortman J."/>
            <person name="Nusbaum C."/>
            <person name="Birren B."/>
        </authorList>
    </citation>
    <scope>NUCLEOTIDE SEQUENCE [LARGE SCALE GENOMIC DNA]</scope>
    <source>
        <strain evidence="2 3">VS20</strain>
    </source>
</reference>
<dbReference type="RefSeq" id="XP_008605578.1">
    <property type="nucleotide sequence ID" value="XM_008607356.1"/>
</dbReference>
<dbReference type="VEuPathDB" id="FungiDB:SDRG_01806"/>
<sequence>MVKRKLEQDGSLAQATEIVLDAFINTNVPRAILKEVFAKFYREDANGHWVMHHGELSEVQAAAWTPLRDHLNALQGEDAAAALPLLQAIFALKETTFHNTYTISKETPSWEASDSSVTQAKACATLPPSFVSPSTATAPTTYVLPTSSTPAAAMPSAPLQPSPFFKPPLAPRTPFTPVSSTGTSYLDDDQPINRLSSVSSQETNMTLSARNSVPVSARTSVPPATPAPAPPPPATLDSLQATTGSLQATMDSLQATMNMLVAAVKDIKADSALHTKNVFRLDLQIQAIRRRVDGGGIEEPSEHPDGNLVVRQEVATLSALTDALSAYTANMTTLSADRMAEVDLTPMRQVFADFTDQFHAADAVTQAALTRQDVAARDVRAEILERLDDLSGEFLAARRATATTILESKRRRHGPASE</sequence>
<evidence type="ECO:0000313" key="2">
    <source>
        <dbReference type="EMBL" id="EQC40734.1"/>
    </source>
</evidence>
<dbReference type="Proteomes" id="UP000030762">
    <property type="component" value="Unassembled WGS sequence"/>
</dbReference>
<gene>
    <name evidence="2" type="ORF">SDRG_01806</name>
</gene>
<feature type="compositionally biased region" description="Pro residues" evidence="1">
    <location>
        <begin position="223"/>
        <end position="234"/>
    </location>
</feature>
<keyword evidence="3" id="KW-1185">Reference proteome</keyword>
<accession>T0QRG3</accession>
<feature type="compositionally biased region" description="Polar residues" evidence="1">
    <location>
        <begin position="193"/>
        <end position="219"/>
    </location>
</feature>
<feature type="region of interest" description="Disordered" evidence="1">
    <location>
        <begin position="148"/>
        <end position="237"/>
    </location>
</feature>
<dbReference type="GeneID" id="19942533"/>
<dbReference type="InParanoid" id="T0QRG3"/>
<protein>
    <submittedName>
        <fullName evidence="2">Uncharacterized protein</fullName>
    </submittedName>
</protein>
<feature type="compositionally biased region" description="Low complexity" evidence="1">
    <location>
        <begin position="148"/>
        <end position="157"/>
    </location>
</feature>